<proteinExistence type="predicted"/>
<reference evidence="3" key="1">
    <citation type="submission" date="2021-12" db="EMBL/GenBank/DDBJ databases">
        <title>Prjna785345.</title>
        <authorList>
            <person name="Rujirawat T."/>
            <person name="Krajaejun T."/>
        </authorList>
    </citation>
    <scope>NUCLEOTIDE SEQUENCE</scope>
    <source>
        <strain evidence="3">Pi057C3</strain>
    </source>
</reference>
<feature type="region of interest" description="Disordered" evidence="1">
    <location>
        <begin position="1"/>
        <end position="23"/>
    </location>
</feature>
<feature type="transmembrane region" description="Helical" evidence="2">
    <location>
        <begin position="198"/>
        <end position="218"/>
    </location>
</feature>
<comment type="caution">
    <text evidence="3">The sequence shown here is derived from an EMBL/GenBank/DDBJ whole genome shotgun (WGS) entry which is preliminary data.</text>
</comment>
<protein>
    <recommendedName>
        <fullName evidence="5">Transmembrane protein</fullName>
    </recommendedName>
</protein>
<feature type="transmembrane region" description="Helical" evidence="2">
    <location>
        <begin position="137"/>
        <end position="157"/>
    </location>
</feature>
<keyword evidence="2" id="KW-1133">Transmembrane helix</keyword>
<keyword evidence="2" id="KW-0472">Membrane</keyword>
<sequence>MALRVVHPSSSTGKPAAPPAPSDVEPATTLFDRLYALYGRVQVSRRGQYSVERLLALDEYIQTRSLAHVLAVLVAVPLPALALIVAIDALPLRPLDDGWRADDPLWLRAGLSMMVSSEAMARVGLHCIPTLKLSRGAHALLILGTVAVYVAAMASLGRVRYPFPFSVAVCAAPGVAAFAALYLGAIARTATPHERQQFRVFLLLCAAQGSMLMVYPTFGAVFVALKGSPVAQTALLLLMPVLKLVLRNGFARICRPWEDLLPKLTVFSVDVFNALYLVTCLQDAGSWVATTIIVALDVAQLGLLIYGLHRRARLLQAMRQDLAKLRRQTTEDVLLVPMTVRLVAHDDSLRHSSGVRLLACVPHASARVRLGAVAPRPLGDEPGRVEASGQPSVQVQVLQQSMKLLFQSEFIALAEYVECVVPVVYAVYLLALAQLPNLQYYPRRAEIARTNLSGVLLNFLGYAALESASLLVLHAVMRRRFGLSLLHQLAFVVETHRTIVQANLTVWILVLVQFTLVHLGADYEQLFRWITGGG</sequence>
<feature type="transmembrane region" description="Helical" evidence="2">
    <location>
        <begin position="284"/>
        <end position="308"/>
    </location>
</feature>
<evidence type="ECO:0000313" key="3">
    <source>
        <dbReference type="EMBL" id="KAJ0396706.1"/>
    </source>
</evidence>
<dbReference type="EMBL" id="JAKCXM010000283">
    <property type="protein sequence ID" value="KAJ0396706.1"/>
    <property type="molecule type" value="Genomic_DNA"/>
</dbReference>
<dbReference type="Proteomes" id="UP001209570">
    <property type="component" value="Unassembled WGS sequence"/>
</dbReference>
<organism evidence="3 4">
    <name type="scientific">Pythium insidiosum</name>
    <name type="common">Pythiosis disease agent</name>
    <dbReference type="NCBI Taxonomy" id="114742"/>
    <lineage>
        <taxon>Eukaryota</taxon>
        <taxon>Sar</taxon>
        <taxon>Stramenopiles</taxon>
        <taxon>Oomycota</taxon>
        <taxon>Peronosporomycetes</taxon>
        <taxon>Pythiales</taxon>
        <taxon>Pythiaceae</taxon>
        <taxon>Pythium</taxon>
    </lineage>
</organism>
<evidence type="ECO:0000256" key="1">
    <source>
        <dbReference type="SAM" id="MobiDB-lite"/>
    </source>
</evidence>
<dbReference type="AlphaFoldDB" id="A0AAD5Q8B4"/>
<evidence type="ECO:0008006" key="5">
    <source>
        <dbReference type="Google" id="ProtNLM"/>
    </source>
</evidence>
<evidence type="ECO:0000313" key="4">
    <source>
        <dbReference type="Proteomes" id="UP001209570"/>
    </source>
</evidence>
<feature type="transmembrane region" description="Helical" evidence="2">
    <location>
        <begin position="105"/>
        <end position="125"/>
    </location>
</feature>
<name>A0AAD5Q8B4_PYTIN</name>
<feature type="transmembrane region" description="Helical" evidence="2">
    <location>
        <begin position="66"/>
        <end position="85"/>
    </location>
</feature>
<evidence type="ECO:0000256" key="2">
    <source>
        <dbReference type="SAM" id="Phobius"/>
    </source>
</evidence>
<accession>A0AAD5Q8B4</accession>
<feature type="transmembrane region" description="Helical" evidence="2">
    <location>
        <begin position="455"/>
        <end position="477"/>
    </location>
</feature>
<feature type="transmembrane region" description="Helical" evidence="2">
    <location>
        <begin position="410"/>
        <end position="435"/>
    </location>
</feature>
<gene>
    <name evidence="3" type="ORF">P43SY_008423</name>
</gene>
<keyword evidence="4" id="KW-1185">Reference proteome</keyword>
<keyword evidence="2" id="KW-0812">Transmembrane</keyword>
<feature type="transmembrane region" description="Helical" evidence="2">
    <location>
        <begin position="498"/>
        <end position="519"/>
    </location>
</feature>
<feature type="transmembrane region" description="Helical" evidence="2">
    <location>
        <begin position="163"/>
        <end position="186"/>
    </location>
</feature>